<dbReference type="OrthoDB" id="9156521at2"/>
<dbReference type="EMBL" id="QXMN01000033">
    <property type="protein sequence ID" value="RIX76319.1"/>
    <property type="molecule type" value="Genomic_DNA"/>
</dbReference>
<dbReference type="AlphaFoldDB" id="A0A9X8D1P1"/>
<sequence length="247" mass="27967">MKKKDWLDYLRVELWLGEVRRETGGASNYELDQMFSSEPGASSADRRKEFDFIERNAKPPRSDVLHRVELNIPGTRSLYEAPFWTLVRDDKTPQAQCTQNVEELLQLYGLVRLDWLEVREYLFGSKQVDEPSVFNVSLEAALTGLAWYDGLSLLFALYKEAKGSTNFRVTESVSSMLDSTINLALTQRLPWAQATETYLDLLNHCLNSGTVADRSDAGSLLQAQVESAKPILPSWLVEQREAQSQAA</sequence>
<protein>
    <submittedName>
        <fullName evidence="1">Uncharacterized protein</fullName>
    </submittedName>
</protein>
<dbReference type="Proteomes" id="UP000265619">
    <property type="component" value="Unassembled WGS sequence"/>
</dbReference>
<dbReference type="RefSeq" id="WP_119556471.1">
    <property type="nucleotide sequence ID" value="NZ_QXMN01000033.1"/>
</dbReference>
<gene>
    <name evidence="1" type="ORF">D3H34_22500</name>
</gene>
<accession>A0A9X8D1P1</accession>
<organism evidence="1 2">
    <name type="scientific">Acidovorax cavernicola</name>
    <dbReference type="NCBI Taxonomy" id="1675792"/>
    <lineage>
        <taxon>Bacteria</taxon>
        <taxon>Pseudomonadati</taxon>
        <taxon>Pseudomonadota</taxon>
        <taxon>Betaproteobacteria</taxon>
        <taxon>Burkholderiales</taxon>
        <taxon>Comamonadaceae</taxon>
        <taxon>Acidovorax</taxon>
    </lineage>
</organism>
<evidence type="ECO:0000313" key="1">
    <source>
        <dbReference type="EMBL" id="RIX76319.1"/>
    </source>
</evidence>
<reference evidence="1 2" key="1">
    <citation type="submission" date="2018-09" db="EMBL/GenBank/DDBJ databases">
        <title>Acidovorax cavernicola nov. sp. isolated from Gruta de las Maravillas (Aracena, Spain).</title>
        <authorList>
            <person name="Jurado V."/>
            <person name="Gutierrez-Patricio S."/>
            <person name="Gonzalez-Pimentel J.L."/>
            <person name="Miller A.Z."/>
            <person name="Laiz L."/>
            <person name="Saiz-Jimenez C."/>
        </authorList>
    </citation>
    <scope>NUCLEOTIDE SEQUENCE [LARGE SCALE GENOMIC DNA]</scope>
    <source>
        <strain evidence="1 2">1011MAR4D40.2</strain>
    </source>
</reference>
<evidence type="ECO:0000313" key="2">
    <source>
        <dbReference type="Proteomes" id="UP000265619"/>
    </source>
</evidence>
<name>A0A9X8D1P1_9BURK</name>
<keyword evidence="2" id="KW-1185">Reference proteome</keyword>
<comment type="caution">
    <text evidence="1">The sequence shown here is derived from an EMBL/GenBank/DDBJ whole genome shotgun (WGS) entry which is preliminary data.</text>
</comment>
<proteinExistence type="predicted"/>